<accession>E8LM92</accession>
<dbReference type="Pfam" id="PF00793">
    <property type="entry name" value="DAHP_synth_1"/>
    <property type="match status" value="1"/>
</dbReference>
<dbReference type="EMBL" id="AEVO01000131">
    <property type="protein sequence ID" value="EFY06364.1"/>
    <property type="molecule type" value="Genomic_DNA"/>
</dbReference>
<dbReference type="HOGENOM" id="CLU_030903_0_1_6"/>
<evidence type="ECO:0000256" key="8">
    <source>
        <dbReference type="PIRNR" id="PIRNR001361"/>
    </source>
</evidence>
<dbReference type="GO" id="GO:0003849">
    <property type="term" value="F:3-deoxy-7-phosphoheptulonate synthase activity"/>
    <property type="evidence" value="ECO:0007669"/>
    <property type="project" value="UniProtKB-EC"/>
</dbReference>
<evidence type="ECO:0000256" key="4">
    <source>
        <dbReference type="ARBA" id="ARBA00022605"/>
    </source>
</evidence>
<evidence type="ECO:0000256" key="2">
    <source>
        <dbReference type="ARBA" id="ARBA00004688"/>
    </source>
</evidence>
<dbReference type="PIRSF" id="PIRSF001361">
    <property type="entry name" value="DAHP_synthase"/>
    <property type="match status" value="1"/>
</dbReference>
<feature type="domain" description="DAHP synthetase I/KDSA" evidence="9">
    <location>
        <begin position="59"/>
        <end position="352"/>
    </location>
</feature>
<name>E8LM92_SUCHY</name>
<dbReference type="InterPro" id="IPR006219">
    <property type="entry name" value="DAHP_synth_1"/>
</dbReference>
<evidence type="ECO:0000256" key="6">
    <source>
        <dbReference type="ARBA" id="ARBA00023141"/>
    </source>
</evidence>
<dbReference type="PANTHER" id="PTHR21225">
    <property type="entry name" value="PHOSPHO-2-DEHYDRO-3-DEOXYHEPTONATE ALDOLASE DAHP SYNTHETASE"/>
    <property type="match status" value="1"/>
</dbReference>
<dbReference type="GO" id="GO:0009423">
    <property type="term" value="P:chorismate biosynthetic process"/>
    <property type="evidence" value="ECO:0007669"/>
    <property type="project" value="UniProtKB-UniPathway"/>
</dbReference>
<dbReference type="Proteomes" id="UP000018458">
    <property type="component" value="Unassembled WGS sequence"/>
</dbReference>
<dbReference type="GO" id="GO:0005737">
    <property type="term" value="C:cytoplasm"/>
    <property type="evidence" value="ECO:0007669"/>
    <property type="project" value="TreeGrafter"/>
</dbReference>
<evidence type="ECO:0000313" key="11">
    <source>
        <dbReference type="Proteomes" id="UP000018458"/>
    </source>
</evidence>
<dbReference type="NCBIfam" id="NF009396">
    <property type="entry name" value="PRK12756.1"/>
    <property type="match status" value="1"/>
</dbReference>
<dbReference type="EC" id="2.5.1.54" evidence="8"/>
<dbReference type="Gene3D" id="3.20.20.70">
    <property type="entry name" value="Aldolase class I"/>
    <property type="match status" value="1"/>
</dbReference>
<dbReference type="NCBIfam" id="NF009395">
    <property type="entry name" value="PRK12755.1"/>
    <property type="match status" value="1"/>
</dbReference>
<dbReference type="InterPro" id="IPR006218">
    <property type="entry name" value="DAHP1/KDSA"/>
</dbReference>
<sequence>MNLKNSRMIPQAPNSRQGIVDSRLSDIYQLLPPVALVEKFPATDFTDNLVKGTRKIFHDILCDSDDRLVVIAGPCSIHDPKAALDYAARLLELRKRYADQLEIIMRVYFEKPRTTIGWKGLINDPDLDGSYDINNGLRIARKLLRDLNEMGIPAATEYLDTISPQYIDEFISWGAIGARTTESQVHRELASGLSCPVGFKNATNGSVKIAMDAVIAAKHEHTFMSVTKFGYVAIVHTKGNEDCHIILRGGKEPNYKKADVDAACDMLVKAGLRPKVMIDFSHSNSLKQFKKQIDVGNDVAAQIAAGDNRIFGVMIESNLVEGNQPLSRNLDELEYGKSITDACVGFDDTVKIIETLNNAVLERRKVHQA</sequence>
<dbReference type="FunFam" id="3.20.20.70:FF:000005">
    <property type="entry name" value="Phospho-2-dehydro-3-deoxyheptonate aldolase"/>
    <property type="match status" value="1"/>
</dbReference>
<evidence type="ECO:0000313" key="10">
    <source>
        <dbReference type="EMBL" id="EFY06364.1"/>
    </source>
</evidence>
<dbReference type="SUPFAM" id="SSF51569">
    <property type="entry name" value="Aldolase"/>
    <property type="match status" value="1"/>
</dbReference>
<dbReference type="RefSeq" id="WP_009144030.1">
    <property type="nucleotide sequence ID" value="NZ_GL831058.1"/>
</dbReference>
<dbReference type="GO" id="GO:0042802">
    <property type="term" value="F:identical protein binding"/>
    <property type="evidence" value="ECO:0007669"/>
    <property type="project" value="UniProtKB-ARBA"/>
</dbReference>
<keyword evidence="5 8" id="KW-0808">Transferase</keyword>
<gene>
    <name evidence="10" type="ORF">HMPREF9444_01877</name>
</gene>
<keyword evidence="4 8" id="KW-0028">Amino-acid biosynthesis</keyword>
<dbReference type="NCBIfam" id="TIGR00034">
    <property type="entry name" value="aroFGH"/>
    <property type="match status" value="1"/>
</dbReference>
<dbReference type="UniPathway" id="UPA00053">
    <property type="reaction ID" value="UER00084"/>
</dbReference>
<comment type="similarity">
    <text evidence="3 8">Belongs to the class-I DAHP synthase family.</text>
</comment>
<comment type="pathway">
    <text evidence="2 8">Metabolic intermediate biosynthesis; chorismate biosynthesis; chorismate from D-erythrose 4-phosphate and phosphoenolpyruvate: step 1/7.</text>
</comment>
<dbReference type="STRING" id="762983.HMPREF9444_01877"/>
<comment type="caution">
    <text evidence="10">The sequence shown here is derived from an EMBL/GenBank/DDBJ whole genome shotgun (WGS) entry which is preliminary data.</text>
</comment>
<dbReference type="InterPro" id="IPR013785">
    <property type="entry name" value="Aldolase_TIM"/>
</dbReference>
<reference evidence="10 11" key="1">
    <citation type="submission" date="2011-01" db="EMBL/GenBank/DDBJ databases">
        <authorList>
            <person name="Weinstock G."/>
            <person name="Sodergren E."/>
            <person name="Clifton S."/>
            <person name="Fulton L."/>
            <person name="Fulton B."/>
            <person name="Courtney L."/>
            <person name="Fronick C."/>
            <person name="Harrison M."/>
            <person name="Strong C."/>
            <person name="Farmer C."/>
            <person name="Delahaunty K."/>
            <person name="Markovic C."/>
            <person name="Hall O."/>
            <person name="Minx P."/>
            <person name="Tomlinson C."/>
            <person name="Mitreva M."/>
            <person name="Hou S."/>
            <person name="Chen J."/>
            <person name="Wollam A."/>
            <person name="Pepin K.H."/>
            <person name="Johnson M."/>
            <person name="Bhonagiri V."/>
            <person name="Zhang X."/>
            <person name="Suruliraj S."/>
            <person name="Warren W."/>
            <person name="Chinwalla A."/>
            <person name="Mardis E.R."/>
            <person name="Wilson R.K."/>
        </authorList>
    </citation>
    <scope>NUCLEOTIDE SEQUENCE [LARGE SCALE GENOMIC DNA]</scope>
    <source>
        <strain evidence="11">DSM 22608 / JCM 16073 / KCTC 15190 / YIT 12066</strain>
    </source>
</reference>
<evidence type="ECO:0000256" key="5">
    <source>
        <dbReference type="ARBA" id="ARBA00022679"/>
    </source>
</evidence>
<dbReference type="GO" id="GO:0009073">
    <property type="term" value="P:aromatic amino acid family biosynthetic process"/>
    <property type="evidence" value="ECO:0007669"/>
    <property type="project" value="UniProtKB-KW"/>
</dbReference>
<comment type="catalytic activity">
    <reaction evidence="7 8">
        <text>D-erythrose 4-phosphate + phosphoenolpyruvate + H2O = 7-phospho-2-dehydro-3-deoxy-D-arabino-heptonate + phosphate</text>
        <dbReference type="Rhea" id="RHEA:14717"/>
        <dbReference type="ChEBI" id="CHEBI:15377"/>
        <dbReference type="ChEBI" id="CHEBI:16897"/>
        <dbReference type="ChEBI" id="CHEBI:43474"/>
        <dbReference type="ChEBI" id="CHEBI:58394"/>
        <dbReference type="ChEBI" id="CHEBI:58702"/>
        <dbReference type="EC" id="2.5.1.54"/>
    </reaction>
</comment>
<keyword evidence="11" id="KW-1185">Reference proteome</keyword>
<dbReference type="AlphaFoldDB" id="E8LM92"/>
<keyword evidence="6 8" id="KW-0057">Aromatic amino acid biosynthesis</keyword>
<evidence type="ECO:0000256" key="7">
    <source>
        <dbReference type="ARBA" id="ARBA00047508"/>
    </source>
</evidence>
<dbReference type="eggNOG" id="COG0722">
    <property type="taxonomic scope" value="Bacteria"/>
</dbReference>
<evidence type="ECO:0000256" key="3">
    <source>
        <dbReference type="ARBA" id="ARBA00007985"/>
    </source>
</evidence>
<comment type="function">
    <text evidence="1 8">Stereospecific condensation of phosphoenolpyruvate (PEP) and D-erythrose-4-phosphate (E4P) giving rise to 3-deoxy-D-arabino-heptulosonate-7-phosphate (DAHP).</text>
</comment>
<dbReference type="PANTHER" id="PTHR21225:SF12">
    <property type="entry name" value="PHOSPHO-2-DEHYDRO-3-DEOXYHEPTONATE ALDOLASE, TYROSINE-INHIBITED"/>
    <property type="match status" value="1"/>
</dbReference>
<evidence type="ECO:0000259" key="9">
    <source>
        <dbReference type="Pfam" id="PF00793"/>
    </source>
</evidence>
<evidence type="ECO:0000256" key="1">
    <source>
        <dbReference type="ARBA" id="ARBA00003726"/>
    </source>
</evidence>
<proteinExistence type="inferred from homology"/>
<dbReference type="NCBIfam" id="NF006723">
    <property type="entry name" value="PRK09261.1-1"/>
    <property type="match status" value="1"/>
</dbReference>
<protein>
    <recommendedName>
        <fullName evidence="8">Phospho-2-dehydro-3-deoxyheptonate aldolase</fullName>
        <ecNumber evidence="8">2.5.1.54</ecNumber>
    </recommendedName>
</protein>
<dbReference type="GO" id="GO:0008652">
    <property type="term" value="P:amino acid biosynthetic process"/>
    <property type="evidence" value="ECO:0007669"/>
    <property type="project" value="UniProtKB-KW"/>
</dbReference>
<organism evidence="10 11">
    <name type="scientific">Succinatimonas hippei (strain DSM 22608 / JCM 16073 / KCTC 15190 / YIT 12066)</name>
    <dbReference type="NCBI Taxonomy" id="762983"/>
    <lineage>
        <taxon>Bacteria</taxon>
        <taxon>Pseudomonadati</taxon>
        <taxon>Pseudomonadota</taxon>
        <taxon>Gammaproteobacteria</taxon>
        <taxon>Aeromonadales</taxon>
        <taxon>Succinivibrionaceae</taxon>
        <taxon>Succinatimonas</taxon>
    </lineage>
</organism>